<accession>C7M0T7</accession>
<gene>
    <name evidence="2" type="ordered locus">Afer_1679</name>
</gene>
<name>C7M0T7_ACIFD</name>
<dbReference type="STRING" id="525909.Afer_1679"/>
<evidence type="ECO:0000313" key="3">
    <source>
        <dbReference type="Proteomes" id="UP000000771"/>
    </source>
</evidence>
<sequence>MGEVPKAHERQLHLAECGFEQLAALAQAIGDAGKQTCEGVDDEGSVSEPGWFGGEVDPRQLEQTVGVVGDEIPNVGVEELGPEACGLLLGARIRGRRGARRGAVAGRRTMHLASEVGWRTFVGGHGP</sequence>
<keyword evidence="3" id="KW-1185">Reference proteome</keyword>
<protein>
    <submittedName>
        <fullName evidence="2">Uncharacterized protein</fullName>
    </submittedName>
</protein>
<dbReference type="KEGG" id="afo:Afer_1679"/>
<evidence type="ECO:0000256" key="1">
    <source>
        <dbReference type="SAM" id="MobiDB-lite"/>
    </source>
</evidence>
<organism evidence="2 3">
    <name type="scientific">Acidimicrobium ferrooxidans (strain DSM 10331 / JCM 15462 / NBRC 103882 / ICP)</name>
    <dbReference type="NCBI Taxonomy" id="525909"/>
    <lineage>
        <taxon>Bacteria</taxon>
        <taxon>Bacillati</taxon>
        <taxon>Actinomycetota</taxon>
        <taxon>Acidimicrobiia</taxon>
        <taxon>Acidimicrobiales</taxon>
        <taxon>Acidimicrobiaceae</taxon>
        <taxon>Acidimicrobium</taxon>
    </lineage>
</organism>
<dbReference type="HOGENOM" id="CLU_1965757_0_0_11"/>
<feature type="region of interest" description="Disordered" evidence="1">
    <location>
        <begin position="36"/>
        <end position="56"/>
    </location>
</feature>
<dbReference type="EMBL" id="CP001631">
    <property type="protein sequence ID" value="ACU54595.1"/>
    <property type="molecule type" value="Genomic_DNA"/>
</dbReference>
<dbReference type="AlphaFoldDB" id="C7M0T7"/>
<dbReference type="Proteomes" id="UP000000771">
    <property type="component" value="Chromosome"/>
</dbReference>
<reference evidence="2 3" key="1">
    <citation type="journal article" date="2009" name="Stand. Genomic Sci.">
        <title>Complete genome sequence of Acidimicrobium ferrooxidans type strain (ICP).</title>
        <authorList>
            <person name="Clum A."/>
            <person name="Nolan M."/>
            <person name="Lang E."/>
            <person name="Glavina Del Rio T."/>
            <person name="Tice H."/>
            <person name="Copeland A."/>
            <person name="Cheng J.F."/>
            <person name="Lucas S."/>
            <person name="Chen F."/>
            <person name="Bruce D."/>
            <person name="Goodwin L."/>
            <person name="Pitluck S."/>
            <person name="Ivanova N."/>
            <person name="Mavrommatis K."/>
            <person name="Mikhailova N."/>
            <person name="Pati A."/>
            <person name="Chen A."/>
            <person name="Palaniappan K."/>
            <person name="Goker M."/>
            <person name="Spring S."/>
            <person name="Land M."/>
            <person name="Hauser L."/>
            <person name="Chang Y.J."/>
            <person name="Jeffries C.C."/>
            <person name="Chain P."/>
            <person name="Bristow J."/>
            <person name="Eisen J.A."/>
            <person name="Markowitz V."/>
            <person name="Hugenholtz P."/>
            <person name="Kyrpides N.C."/>
            <person name="Klenk H.P."/>
            <person name="Lapidus A."/>
        </authorList>
    </citation>
    <scope>NUCLEOTIDE SEQUENCE [LARGE SCALE GENOMIC DNA]</scope>
    <source>
        <strain evidence="3">DSM 10331 / JCM 15462 / NBRC 103882 / ICP</strain>
    </source>
</reference>
<evidence type="ECO:0000313" key="2">
    <source>
        <dbReference type="EMBL" id="ACU54595.1"/>
    </source>
</evidence>
<proteinExistence type="predicted"/>